<dbReference type="PROSITE" id="PS50943">
    <property type="entry name" value="HTH_CROC1"/>
    <property type="match status" value="1"/>
</dbReference>
<dbReference type="RefSeq" id="WP_425560935.1">
    <property type="nucleotide sequence ID" value="NZ_BAAAOB010000001.1"/>
</dbReference>
<evidence type="ECO:0000259" key="2">
    <source>
        <dbReference type="PROSITE" id="PS50943"/>
    </source>
</evidence>
<keyword evidence="4" id="KW-1185">Reference proteome</keyword>
<gene>
    <name evidence="3" type="ORF">GCM10009768_01700</name>
</gene>
<accession>A0ABP4XIF4</accession>
<dbReference type="InterPro" id="IPR013975">
    <property type="entry name" value="Tscrpt_reg_BetR_N"/>
</dbReference>
<comment type="caution">
    <text evidence="3">The sequence shown here is derived from an EMBL/GenBank/DDBJ whole genome shotgun (WGS) entry which is preliminary data.</text>
</comment>
<evidence type="ECO:0000313" key="3">
    <source>
        <dbReference type="EMBL" id="GAA1776856.1"/>
    </source>
</evidence>
<reference evidence="4" key="1">
    <citation type="journal article" date="2019" name="Int. J. Syst. Evol. Microbiol.">
        <title>The Global Catalogue of Microorganisms (GCM) 10K type strain sequencing project: providing services to taxonomists for standard genome sequencing and annotation.</title>
        <authorList>
            <consortium name="The Broad Institute Genomics Platform"/>
            <consortium name="The Broad Institute Genome Sequencing Center for Infectious Disease"/>
            <person name="Wu L."/>
            <person name="Ma J."/>
        </authorList>
    </citation>
    <scope>NUCLEOTIDE SEQUENCE [LARGE SCALE GENOMIC DNA]</scope>
    <source>
        <strain evidence="4">JCM 14736</strain>
    </source>
</reference>
<dbReference type="Gene3D" id="1.10.260.40">
    <property type="entry name" value="lambda repressor-like DNA-binding domains"/>
    <property type="match status" value="1"/>
</dbReference>
<feature type="domain" description="HTH cro/C1-type" evidence="2">
    <location>
        <begin position="24"/>
        <end position="68"/>
    </location>
</feature>
<dbReference type="Pfam" id="PF08667">
    <property type="entry name" value="BetR"/>
    <property type="match status" value="1"/>
</dbReference>
<feature type="compositionally biased region" description="Low complexity" evidence="1">
    <location>
        <begin position="94"/>
        <end position="109"/>
    </location>
</feature>
<organism evidence="3 4">
    <name type="scientific">Leucobacter iarius</name>
    <dbReference type="NCBI Taxonomy" id="333963"/>
    <lineage>
        <taxon>Bacteria</taxon>
        <taxon>Bacillati</taxon>
        <taxon>Actinomycetota</taxon>
        <taxon>Actinomycetes</taxon>
        <taxon>Micrococcales</taxon>
        <taxon>Microbacteriaceae</taxon>
        <taxon>Leucobacter</taxon>
    </lineage>
</organism>
<name>A0ABP4XIF4_9MICO</name>
<feature type="compositionally biased region" description="Low complexity" evidence="1">
    <location>
        <begin position="74"/>
        <end position="86"/>
    </location>
</feature>
<evidence type="ECO:0000256" key="1">
    <source>
        <dbReference type="SAM" id="MobiDB-lite"/>
    </source>
</evidence>
<feature type="region of interest" description="Disordered" evidence="1">
    <location>
        <begin position="74"/>
        <end position="109"/>
    </location>
</feature>
<dbReference type="InterPro" id="IPR001387">
    <property type="entry name" value="Cro/C1-type_HTH"/>
</dbReference>
<dbReference type="EMBL" id="BAAAOB010000001">
    <property type="protein sequence ID" value="GAA1776856.1"/>
    <property type="molecule type" value="Genomic_DNA"/>
</dbReference>
<evidence type="ECO:0000313" key="4">
    <source>
        <dbReference type="Proteomes" id="UP001500851"/>
    </source>
</evidence>
<dbReference type="CDD" id="cd00093">
    <property type="entry name" value="HTH_XRE"/>
    <property type="match status" value="1"/>
</dbReference>
<protein>
    <recommendedName>
        <fullName evidence="2">HTH cro/C1-type domain-containing protein</fullName>
    </recommendedName>
</protein>
<dbReference type="SUPFAM" id="SSF47413">
    <property type="entry name" value="lambda repressor-like DNA-binding domains"/>
    <property type="match status" value="1"/>
</dbReference>
<proteinExistence type="predicted"/>
<sequence>MNYATPSAQAALAVRALLHDRAETQERLADSIGISLSTLKRRMLCASPFTIDELFAIARHFDVPLPWVLFLRTSRTGSGPDPSGSPSNPPERPPATAARRAPSAPESPR</sequence>
<dbReference type="Proteomes" id="UP001500851">
    <property type="component" value="Unassembled WGS sequence"/>
</dbReference>
<dbReference type="InterPro" id="IPR010982">
    <property type="entry name" value="Lambda_DNA-bd_dom_sf"/>
</dbReference>